<organism evidence="3">
    <name type="scientific">freshwater metagenome</name>
    <dbReference type="NCBI Taxonomy" id="449393"/>
    <lineage>
        <taxon>unclassified sequences</taxon>
        <taxon>metagenomes</taxon>
        <taxon>ecological metagenomes</taxon>
    </lineage>
</organism>
<dbReference type="EMBL" id="CAEZWZ010000127">
    <property type="protein sequence ID" value="CAB4676362.1"/>
    <property type="molecule type" value="Genomic_DNA"/>
</dbReference>
<dbReference type="InterPro" id="IPR005511">
    <property type="entry name" value="SMP-30"/>
</dbReference>
<accession>A0A6J6MR30</accession>
<dbReference type="GO" id="GO:0005509">
    <property type="term" value="F:calcium ion binding"/>
    <property type="evidence" value="ECO:0007669"/>
    <property type="project" value="TreeGrafter"/>
</dbReference>
<evidence type="ECO:0000313" key="3">
    <source>
        <dbReference type="EMBL" id="CAB4676362.1"/>
    </source>
</evidence>
<dbReference type="InterPro" id="IPR011042">
    <property type="entry name" value="6-blade_b-propeller_TolB-like"/>
</dbReference>
<dbReference type="Pfam" id="PF08450">
    <property type="entry name" value="SGL"/>
    <property type="match status" value="1"/>
</dbReference>
<gene>
    <name evidence="3" type="ORF">UFOPK2329_00792</name>
</gene>
<dbReference type="SUPFAM" id="SSF63829">
    <property type="entry name" value="Calcium-dependent phosphotriesterase"/>
    <property type="match status" value="1"/>
</dbReference>
<dbReference type="PRINTS" id="PR01790">
    <property type="entry name" value="SMP30FAMILY"/>
</dbReference>
<comment type="similarity">
    <text evidence="1">Belongs to the SMP-30/CGR1 family.</text>
</comment>
<dbReference type="GO" id="GO:0019853">
    <property type="term" value="P:L-ascorbic acid biosynthetic process"/>
    <property type="evidence" value="ECO:0007669"/>
    <property type="project" value="TreeGrafter"/>
</dbReference>
<dbReference type="InterPro" id="IPR013658">
    <property type="entry name" value="SGL"/>
</dbReference>
<dbReference type="AlphaFoldDB" id="A0A6J6MR30"/>
<name>A0A6J6MR30_9ZZZZ</name>
<dbReference type="PANTHER" id="PTHR10907">
    <property type="entry name" value="REGUCALCIN"/>
    <property type="match status" value="1"/>
</dbReference>
<protein>
    <submittedName>
        <fullName evidence="3">Unannotated protein</fullName>
    </submittedName>
</protein>
<dbReference type="GO" id="GO:0004341">
    <property type="term" value="F:gluconolactonase activity"/>
    <property type="evidence" value="ECO:0007669"/>
    <property type="project" value="TreeGrafter"/>
</dbReference>
<sequence length="300" mass="32816">MVEIAMIKADVWDDRKCELGEGPASAGKNNERGYWVDITGKKVLWRDLDTNKTGEYSVDEEIGFVIPRAHGGELIGTTSGPYLRDVDGTMHALPNRVDVDGPGEKFPIRWNDAKVSPTGDLWLGSLTADFTPGEAALYRLDRDGSKMERVISDVTLSNGLDWSDDGKTMYYIDTMKFTIDSFDVEGKNIKNRKVRYTADPDEGFPDGMCADNQGGLWVAFWGSSEVRRLDENFKVSEIISVPAKFASSCAFIGPNLDILMITTAQSSGRAGDPFDDGEHAGKTFICKPGATGRATASFAV</sequence>
<evidence type="ECO:0000259" key="2">
    <source>
        <dbReference type="Pfam" id="PF08450"/>
    </source>
</evidence>
<dbReference type="PANTHER" id="PTHR10907:SF47">
    <property type="entry name" value="REGUCALCIN"/>
    <property type="match status" value="1"/>
</dbReference>
<evidence type="ECO:0000256" key="1">
    <source>
        <dbReference type="ARBA" id="ARBA00008853"/>
    </source>
</evidence>
<proteinExistence type="inferred from homology"/>
<dbReference type="Gene3D" id="2.120.10.30">
    <property type="entry name" value="TolB, C-terminal domain"/>
    <property type="match status" value="1"/>
</dbReference>
<reference evidence="3" key="1">
    <citation type="submission" date="2020-05" db="EMBL/GenBank/DDBJ databases">
        <authorList>
            <person name="Chiriac C."/>
            <person name="Salcher M."/>
            <person name="Ghai R."/>
            <person name="Kavagutti S V."/>
        </authorList>
    </citation>
    <scope>NUCLEOTIDE SEQUENCE</scope>
</reference>
<feature type="domain" description="SMP-30/Gluconolactonase/LRE-like region" evidence="2">
    <location>
        <begin position="19"/>
        <end position="265"/>
    </location>
</feature>